<evidence type="ECO:0000313" key="8">
    <source>
        <dbReference type="Proteomes" id="UP000054144"/>
    </source>
</evidence>
<keyword evidence="8" id="KW-1185">Reference proteome</keyword>
<evidence type="ECO:0008006" key="9">
    <source>
        <dbReference type="Google" id="ProtNLM"/>
    </source>
</evidence>
<protein>
    <recommendedName>
        <fullName evidence="9">Vacuolar ATPase assembly integral membrane protein VMA21</fullName>
    </recommendedName>
</protein>
<accession>A0A0D7A8A5</accession>
<evidence type="ECO:0000256" key="2">
    <source>
        <dbReference type="ARBA" id="ARBA00022824"/>
    </source>
</evidence>
<evidence type="ECO:0000256" key="5">
    <source>
        <dbReference type="ARBA" id="ARBA00023329"/>
    </source>
</evidence>
<sequence length="73" mass="7725">LVKLVIFSLVLGILPLVSYFGSKVMLWDGNSTYAAVTAIVAANLVLVAYIFSALAEDATSSSKTTVTEGKKKE</sequence>
<dbReference type="OrthoDB" id="160405at2759"/>
<dbReference type="GO" id="GO:0070072">
    <property type="term" value="P:vacuolar proton-transporting V-type ATPase complex assembly"/>
    <property type="evidence" value="ECO:0007669"/>
    <property type="project" value="InterPro"/>
</dbReference>
<proteinExistence type="predicted"/>
<dbReference type="AlphaFoldDB" id="A0A0D7A8A5"/>
<name>A0A0D7A8A5_9AGAR</name>
<reference evidence="7 8" key="1">
    <citation type="journal article" date="2015" name="Fungal Genet. Biol.">
        <title>Evolution of novel wood decay mechanisms in Agaricales revealed by the genome sequences of Fistulina hepatica and Cylindrobasidium torrendii.</title>
        <authorList>
            <person name="Floudas D."/>
            <person name="Held B.W."/>
            <person name="Riley R."/>
            <person name="Nagy L.G."/>
            <person name="Koehler G."/>
            <person name="Ransdell A.S."/>
            <person name="Younus H."/>
            <person name="Chow J."/>
            <person name="Chiniquy J."/>
            <person name="Lipzen A."/>
            <person name="Tritt A."/>
            <person name="Sun H."/>
            <person name="Haridas S."/>
            <person name="LaButti K."/>
            <person name="Ohm R.A."/>
            <person name="Kues U."/>
            <person name="Blanchette R.A."/>
            <person name="Grigoriev I.V."/>
            <person name="Minto R.E."/>
            <person name="Hibbett D.S."/>
        </authorList>
    </citation>
    <scope>NUCLEOTIDE SEQUENCE [LARGE SCALE GENOMIC DNA]</scope>
    <source>
        <strain evidence="7 8">ATCC 64428</strain>
    </source>
</reference>
<organism evidence="7 8">
    <name type="scientific">Fistulina hepatica ATCC 64428</name>
    <dbReference type="NCBI Taxonomy" id="1128425"/>
    <lineage>
        <taxon>Eukaryota</taxon>
        <taxon>Fungi</taxon>
        <taxon>Dikarya</taxon>
        <taxon>Basidiomycota</taxon>
        <taxon>Agaricomycotina</taxon>
        <taxon>Agaricomycetes</taxon>
        <taxon>Agaricomycetidae</taxon>
        <taxon>Agaricales</taxon>
        <taxon>Fistulinaceae</taxon>
        <taxon>Fistulina</taxon>
    </lineage>
</organism>
<keyword evidence="3 6" id="KW-1133">Transmembrane helix</keyword>
<keyword evidence="4 6" id="KW-0472">Membrane</keyword>
<feature type="non-terminal residue" evidence="7">
    <location>
        <position position="1"/>
    </location>
</feature>
<feature type="non-terminal residue" evidence="7">
    <location>
        <position position="73"/>
    </location>
</feature>
<keyword evidence="1 6" id="KW-0812">Transmembrane</keyword>
<dbReference type="Pfam" id="PF09446">
    <property type="entry name" value="VMA21"/>
    <property type="match status" value="1"/>
</dbReference>
<feature type="transmembrane region" description="Helical" evidence="6">
    <location>
        <begin position="33"/>
        <end position="55"/>
    </location>
</feature>
<evidence type="ECO:0000256" key="6">
    <source>
        <dbReference type="SAM" id="Phobius"/>
    </source>
</evidence>
<dbReference type="EMBL" id="KN882026">
    <property type="protein sequence ID" value="KIY46609.1"/>
    <property type="molecule type" value="Genomic_DNA"/>
</dbReference>
<gene>
    <name evidence="7" type="ORF">FISHEDRAFT_5789</name>
</gene>
<keyword evidence="5" id="KW-0968">Cytoplasmic vesicle</keyword>
<dbReference type="GO" id="GO:0031410">
    <property type="term" value="C:cytoplasmic vesicle"/>
    <property type="evidence" value="ECO:0007669"/>
    <property type="project" value="UniProtKB-KW"/>
</dbReference>
<evidence type="ECO:0000256" key="4">
    <source>
        <dbReference type="ARBA" id="ARBA00023136"/>
    </source>
</evidence>
<dbReference type="Proteomes" id="UP000054144">
    <property type="component" value="Unassembled WGS sequence"/>
</dbReference>
<keyword evidence="2" id="KW-0256">Endoplasmic reticulum</keyword>
<dbReference type="InterPro" id="IPR019013">
    <property type="entry name" value="Vma21"/>
</dbReference>
<evidence type="ECO:0000256" key="1">
    <source>
        <dbReference type="ARBA" id="ARBA00022692"/>
    </source>
</evidence>
<evidence type="ECO:0000313" key="7">
    <source>
        <dbReference type="EMBL" id="KIY46609.1"/>
    </source>
</evidence>
<feature type="transmembrane region" description="Helical" evidence="6">
    <location>
        <begin position="6"/>
        <end position="26"/>
    </location>
</feature>
<evidence type="ECO:0000256" key="3">
    <source>
        <dbReference type="ARBA" id="ARBA00022989"/>
    </source>
</evidence>